<sequence>MIARELAGWALGLDRVPREAEAAATRHLLDGFGTALGALRTGAADPAIEVARGLGGPPEAALLGSADLLSAPAAALANGTLVHALDFDDTHAGGLVHATAVVLPAAFAVGQQTGAPGREILTAAVAGYETACRVAAAAPHGFHARGLHATMVAGVFSSALVAARLLGLDADRAANALGIAGSQAGGLLAFLGTGASTKQLHPGFASQSGITAARLAAAGATGPETVFDGPHGVFDALSANPADPASILDGLGERWETTRIGIKPYAACQLSHATIGAVLDAMARERFGPGDVAGVHARVHPDSAPVVCDTSRDLTRPASPYAAKFSLPWTVAALIADRGLTLETFEPDSIARPEVTRLAARVRWDVAGGPGVVAADAPGHVTITLTDGREVTGSVPRSEGGGDFPLSRASLLAKFTGNAGVPEPEAREFAHLVETLGEQPDAAAVMRAAARLAQLTQQENG</sequence>
<name>A0ABV4QS46_9ACTN</name>
<comment type="caution">
    <text evidence="4">The sequence shown here is derived from an EMBL/GenBank/DDBJ whole genome shotgun (WGS) entry which is preliminary data.</text>
</comment>
<dbReference type="Gene3D" id="3.30.1330.120">
    <property type="entry name" value="2-methylcitrate dehydratase PrpD"/>
    <property type="match status" value="1"/>
</dbReference>
<dbReference type="InterPro" id="IPR036148">
    <property type="entry name" value="MmgE/PrpD_sf"/>
</dbReference>
<evidence type="ECO:0000313" key="5">
    <source>
        <dbReference type="Proteomes" id="UP001569904"/>
    </source>
</evidence>
<dbReference type="RefSeq" id="WP_371939807.1">
    <property type="nucleotide sequence ID" value="NZ_JAXCEH010000003.1"/>
</dbReference>
<dbReference type="InterPro" id="IPR042183">
    <property type="entry name" value="MmgE/PrpD_sf_1"/>
</dbReference>
<evidence type="ECO:0000259" key="3">
    <source>
        <dbReference type="Pfam" id="PF19305"/>
    </source>
</evidence>
<dbReference type="InterPro" id="IPR045336">
    <property type="entry name" value="MmgE_PrpD_N"/>
</dbReference>
<dbReference type="SUPFAM" id="SSF103378">
    <property type="entry name" value="2-methylcitrate dehydratase PrpD"/>
    <property type="match status" value="1"/>
</dbReference>
<dbReference type="InterPro" id="IPR042188">
    <property type="entry name" value="MmgE/PrpD_sf_2"/>
</dbReference>
<evidence type="ECO:0000259" key="2">
    <source>
        <dbReference type="Pfam" id="PF03972"/>
    </source>
</evidence>
<dbReference type="PANTHER" id="PTHR16943:SF8">
    <property type="entry name" value="2-METHYLCITRATE DEHYDRATASE"/>
    <property type="match status" value="1"/>
</dbReference>
<dbReference type="InterPro" id="IPR005656">
    <property type="entry name" value="MmgE_PrpD"/>
</dbReference>
<protein>
    <submittedName>
        <fullName evidence="4">MmgE/PrpD family protein</fullName>
    </submittedName>
</protein>
<dbReference type="InterPro" id="IPR045337">
    <property type="entry name" value="MmgE_PrpD_C"/>
</dbReference>
<gene>
    <name evidence="4" type="ORF">SM436_06880</name>
</gene>
<dbReference type="Pfam" id="PF03972">
    <property type="entry name" value="MmgE_PrpD_N"/>
    <property type="match status" value="1"/>
</dbReference>
<dbReference type="EMBL" id="JAXCEH010000003">
    <property type="protein sequence ID" value="MFA1553412.1"/>
    <property type="molecule type" value="Genomic_DNA"/>
</dbReference>
<dbReference type="PANTHER" id="PTHR16943">
    <property type="entry name" value="2-METHYLCITRATE DEHYDRATASE-RELATED"/>
    <property type="match status" value="1"/>
</dbReference>
<feature type="domain" description="MmgE/PrpD N-terminal" evidence="2">
    <location>
        <begin position="6"/>
        <end position="240"/>
    </location>
</feature>
<comment type="similarity">
    <text evidence="1">Belongs to the PrpD family.</text>
</comment>
<dbReference type="Pfam" id="PF19305">
    <property type="entry name" value="MmgE_PrpD_C"/>
    <property type="match status" value="1"/>
</dbReference>
<organism evidence="4 5">
    <name type="scientific">Actinomadura chokoriensis</name>
    <dbReference type="NCBI Taxonomy" id="454156"/>
    <lineage>
        <taxon>Bacteria</taxon>
        <taxon>Bacillati</taxon>
        <taxon>Actinomycetota</taxon>
        <taxon>Actinomycetes</taxon>
        <taxon>Streptosporangiales</taxon>
        <taxon>Thermomonosporaceae</taxon>
        <taxon>Actinomadura</taxon>
    </lineage>
</organism>
<evidence type="ECO:0000256" key="1">
    <source>
        <dbReference type="ARBA" id="ARBA00006174"/>
    </source>
</evidence>
<dbReference type="Gene3D" id="1.10.4100.10">
    <property type="entry name" value="2-methylcitrate dehydratase PrpD"/>
    <property type="match status" value="1"/>
</dbReference>
<evidence type="ECO:0000313" key="4">
    <source>
        <dbReference type="EMBL" id="MFA1553412.1"/>
    </source>
</evidence>
<dbReference type="Proteomes" id="UP001569904">
    <property type="component" value="Unassembled WGS sequence"/>
</dbReference>
<accession>A0ABV4QS46</accession>
<reference evidence="4 5" key="1">
    <citation type="submission" date="2023-11" db="EMBL/GenBank/DDBJ databases">
        <title>Actinomadura monticuli sp. nov., isolated from volcanic ash.</title>
        <authorList>
            <person name="Lee S.D."/>
            <person name="Yang H."/>
            <person name="Kim I.S."/>
        </authorList>
    </citation>
    <scope>NUCLEOTIDE SEQUENCE [LARGE SCALE GENOMIC DNA]</scope>
    <source>
        <strain evidence="4 5">DSM 45346</strain>
    </source>
</reference>
<proteinExistence type="inferred from homology"/>
<keyword evidence="5" id="KW-1185">Reference proteome</keyword>
<feature type="domain" description="MmgE/PrpD C-terminal" evidence="3">
    <location>
        <begin position="265"/>
        <end position="436"/>
    </location>
</feature>